<dbReference type="PANTHER" id="PTHR40252:SF2">
    <property type="entry name" value="BLR0328 PROTEIN"/>
    <property type="match status" value="1"/>
</dbReference>
<protein>
    <submittedName>
        <fullName evidence="3">Uncharacterized conserved protein, contains FIST_N domain</fullName>
    </submittedName>
</protein>
<dbReference type="Pfam" id="PF10442">
    <property type="entry name" value="FIST_C"/>
    <property type="match status" value="1"/>
</dbReference>
<dbReference type="EMBL" id="FQWD01000007">
    <property type="protein sequence ID" value="SHH19565.1"/>
    <property type="molecule type" value="Genomic_DNA"/>
</dbReference>
<evidence type="ECO:0000259" key="1">
    <source>
        <dbReference type="SMART" id="SM00897"/>
    </source>
</evidence>
<dbReference type="SMART" id="SM01204">
    <property type="entry name" value="FIST_C"/>
    <property type="match status" value="1"/>
</dbReference>
<reference evidence="4" key="1">
    <citation type="submission" date="2016-11" db="EMBL/GenBank/DDBJ databases">
        <authorList>
            <person name="Varghese N."/>
            <person name="Submissions S."/>
        </authorList>
    </citation>
    <scope>NUCLEOTIDE SEQUENCE [LARGE SCALE GENOMIC DNA]</scope>
    <source>
        <strain evidence="4">CGMCC 1.8995</strain>
    </source>
</reference>
<feature type="domain" description="FIST C-domain" evidence="2">
    <location>
        <begin position="221"/>
        <end position="369"/>
    </location>
</feature>
<dbReference type="InterPro" id="IPR019494">
    <property type="entry name" value="FIST_C"/>
</dbReference>
<dbReference type="PANTHER" id="PTHR40252">
    <property type="entry name" value="BLR0328 PROTEIN"/>
    <property type="match status" value="1"/>
</dbReference>
<dbReference type="STRING" id="634436.SAMN05216361_3987"/>
<sequence length="387" mass="41618">MQINVRRIGLIDTEQFADELHNNDVNSADLNIAFGDVNAITALSDAVSDKTNWIASSSCLGAMSHLGTDLGDSFVHVMSLQNTQGAIGVASCDISNGNATELAGATIVTAMQRANRLGEMPSLVWIIQAPGQEEAVLDGVQTVLGNSVPIFGGSSADNAIEGKWVQFDGEHLYSNGLVIAAMYTEEPVSCYFSSGYTSTQTQAEVTAVEGRVIYTLDNKPAGEVYNHWLQEYGHPPLKPGSILSDSTYFPLGRHKGCKSDPIPLLSHPSKLNDDNSLELFATVKQGDILTLMQGEQHNLISRAAEVTEVVLRTHELNYETRPKGLLLVFCGGCMLAVKDQLETIHASILKKAQGLPFLVAFTFGEQGCFPDGKSRHGNLMISATVFG</sequence>
<proteinExistence type="predicted"/>
<dbReference type="Proteomes" id="UP000184520">
    <property type="component" value="Unassembled WGS sequence"/>
</dbReference>
<dbReference type="AlphaFoldDB" id="A0A1M5QZL2"/>
<dbReference type="OrthoDB" id="179842at2"/>
<gene>
    <name evidence="3" type="ORF">SAMN05216361_3987</name>
</gene>
<keyword evidence="4" id="KW-1185">Reference proteome</keyword>
<dbReference type="RefSeq" id="WP_073324935.1">
    <property type="nucleotide sequence ID" value="NZ_FQWD01000007.1"/>
</dbReference>
<accession>A0A1M5QZL2</accession>
<feature type="domain" description="FIST" evidence="1">
    <location>
        <begin position="27"/>
        <end position="220"/>
    </location>
</feature>
<organism evidence="3 4">
    <name type="scientific">Marisediminitalea aggregata</name>
    <dbReference type="NCBI Taxonomy" id="634436"/>
    <lineage>
        <taxon>Bacteria</taxon>
        <taxon>Pseudomonadati</taxon>
        <taxon>Pseudomonadota</taxon>
        <taxon>Gammaproteobacteria</taxon>
        <taxon>Alteromonadales</taxon>
        <taxon>Alteromonadaceae</taxon>
        <taxon>Marisediminitalea</taxon>
    </lineage>
</organism>
<dbReference type="SMART" id="SM00897">
    <property type="entry name" value="FIST"/>
    <property type="match status" value="1"/>
</dbReference>
<evidence type="ECO:0000313" key="4">
    <source>
        <dbReference type="Proteomes" id="UP000184520"/>
    </source>
</evidence>
<dbReference type="InterPro" id="IPR013702">
    <property type="entry name" value="FIST_domain_N"/>
</dbReference>
<name>A0A1M5QZL2_9ALTE</name>
<evidence type="ECO:0000313" key="3">
    <source>
        <dbReference type="EMBL" id="SHH19565.1"/>
    </source>
</evidence>
<evidence type="ECO:0000259" key="2">
    <source>
        <dbReference type="SMART" id="SM01204"/>
    </source>
</evidence>
<dbReference type="Pfam" id="PF08495">
    <property type="entry name" value="FIST"/>
    <property type="match status" value="1"/>
</dbReference>